<feature type="transmembrane region" description="Helical" evidence="5">
    <location>
        <begin position="39"/>
        <end position="61"/>
    </location>
</feature>
<feature type="transmembrane region" description="Helical" evidence="5">
    <location>
        <begin position="327"/>
        <end position="348"/>
    </location>
</feature>
<dbReference type="SUPFAM" id="SSF103473">
    <property type="entry name" value="MFS general substrate transporter"/>
    <property type="match status" value="1"/>
</dbReference>
<dbReference type="PANTHER" id="PTHR23501">
    <property type="entry name" value="MAJOR FACILITATOR SUPERFAMILY"/>
    <property type="match status" value="1"/>
</dbReference>
<name>A0ABP7XJ46_9ACTN</name>
<evidence type="ECO:0000259" key="6">
    <source>
        <dbReference type="PROSITE" id="PS50850"/>
    </source>
</evidence>
<feature type="transmembrane region" description="Helical" evidence="5">
    <location>
        <begin position="418"/>
        <end position="444"/>
    </location>
</feature>
<feature type="transmembrane region" description="Helical" evidence="5">
    <location>
        <begin position="103"/>
        <end position="121"/>
    </location>
</feature>
<comment type="subcellular location">
    <subcellularLocation>
        <location evidence="1">Cell membrane</location>
        <topology evidence="1">Multi-pass membrane protein</topology>
    </subcellularLocation>
</comment>
<proteinExistence type="predicted"/>
<dbReference type="InterPro" id="IPR011701">
    <property type="entry name" value="MFS"/>
</dbReference>
<gene>
    <name evidence="7" type="ORF">GCM10022215_15430</name>
</gene>
<dbReference type="Gene3D" id="1.20.1720.10">
    <property type="entry name" value="Multidrug resistance protein D"/>
    <property type="match status" value="1"/>
</dbReference>
<protein>
    <submittedName>
        <fullName evidence="7">MDR family MFS transporter</fullName>
    </submittedName>
</protein>
<feature type="transmembrane region" description="Helical" evidence="5">
    <location>
        <begin position="165"/>
        <end position="184"/>
    </location>
</feature>
<evidence type="ECO:0000256" key="1">
    <source>
        <dbReference type="ARBA" id="ARBA00004651"/>
    </source>
</evidence>
<dbReference type="PRINTS" id="PR01036">
    <property type="entry name" value="TCRTETB"/>
</dbReference>
<feature type="transmembrane region" description="Helical" evidence="5">
    <location>
        <begin position="293"/>
        <end position="315"/>
    </location>
</feature>
<feature type="domain" description="Major facilitator superfamily (MFS) profile" evidence="6">
    <location>
        <begin position="38"/>
        <end position="519"/>
    </location>
</feature>
<dbReference type="InterPro" id="IPR020846">
    <property type="entry name" value="MFS_dom"/>
</dbReference>
<dbReference type="PANTHER" id="PTHR23501:SF197">
    <property type="entry name" value="COMD"/>
    <property type="match status" value="1"/>
</dbReference>
<feature type="transmembrane region" description="Helical" evidence="5">
    <location>
        <begin position="222"/>
        <end position="245"/>
    </location>
</feature>
<feature type="transmembrane region" description="Helical" evidence="5">
    <location>
        <begin position="496"/>
        <end position="514"/>
    </location>
</feature>
<dbReference type="EMBL" id="BAAAZH010000012">
    <property type="protein sequence ID" value="GAA4116018.1"/>
    <property type="molecule type" value="Genomic_DNA"/>
</dbReference>
<dbReference type="Pfam" id="PF07690">
    <property type="entry name" value="MFS_1"/>
    <property type="match status" value="1"/>
</dbReference>
<dbReference type="RefSeq" id="WP_344732729.1">
    <property type="nucleotide sequence ID" value="NZ_BAAAZH010000012.1"/>
</dbReference>
<dbReference type="PROSITE" id="PS50850">
    <property type="entry name" value="MFS"/>
    <property type="match status" value="1"/>
</dbReference>
<evidence type="ECO:0000256" key="2">
    <source>
        <dbReference type="ARBA" id="ARBA00022692"/>
    </source>
</evidence>
<dbReference type="Gene3D" id="1.20.1250.20">
    <property type="entry name" value="MFS general substrate transporter like domains"/>
    <property type="match status" value="1"/>
</dbReference>
<keyword evidence="8" id="KW-1185">Reference proteome</keyword>
<feature type="transmembrane region" description="Helical" evidence="5">
    <location>
        <begin position="384"/>
        <end position="406"/>
    </location>
</feature>
<dbReference type="InterPro" id="IPR036259">
    <property type="entry name" value="MFS_trans_sf"/>
</dbReference>
<sequence length="551" mass="57244">MSQHHTPQHLRERTDRSHLRADAGDAAGAMSHRQIMEALSGLLLAMFVAMLSSTVVTNALPRIVADLEGSQTGYTWVVVATLLAMTATTPVWGKLADLFSKKLLVQTALVVYTVGSVLASVSHSMGMLIGARLVQGLGVGGLTALVQVVIATMVPPRERGRYSGYIGAVFALATVSGPLIGGVIVDSSFGWRGCFYVGLPFAVLAFVLLQKTLHLPVVTRPAKVDVLGATLIMAGVSILLIWVSLAGNQFAWASATTAALVVAGLLVLALAVWVETRAVEPIIPLHLFRDRTIALATTASVFVGVAMFGATVYLSQYFQTARGMTPTHAGLMSIAMVGGLLVSSIGTGRIITATGRWKRFLVGGMVLVVVGLGLLGTIDETTNLAVVGAFMAVLGIGLGATMQNLVLAVQNNVPVSELGAASSVVAFFRSLGGSIGVAVLGALLSNRVATRAADGLTAIGVTPDSHQSHEIPDLATLPAPVRGVFEAAFGQSFGELFLVAAPFALVALVCVSLIREVPLRTTNDLVEVADELLADAAPEATAELTATIPSR</sequence>
<comment type="caution">
    <text evidence="7">The sequence shown here is derived from an EMBL/GenBank/DDBJ whole genome shotgun (WGS) entry which is preliminary data.</text>
</comment>
<accession>A0ABP7XJ46</accession>
<dbReference type="CDD" id="cd17502">
    <property type="entry name" value="MFS_Azr1_MDR_like"/>
    <property type="match status" value="1"/>
</dbReference>
<reference evidence="8" key="1">
    <citation type="journal article" date="2019" name="Int. J. Syst. Evol. Microbiol.">
        <title>The Global Catalogue of Microorganisms (GCM) 10K type strain sequencing project: providing services to taxonomists for standard genome sequencing and annotation.</title>
        <authorList>
            <consortium name="The Broad Institute Genomics Platform"/>
            <consortium name="The Broad Institute Genome Sequencing Center for Infectious Disease"/>
            <person name="Wu L."/>
            <person name="Ma J."/>
        </authorList>
    </citation>
    <scope>NUCLEOTIDE SEQUENCE [LARGE SCALE GENOMIC DNA]</scope>
    <source>
        <strain evidence="8">JCM 16703</strain>
    </source>
</reference>
<keyword evidence="2 5" id="KW-0812">Transmembrane</keyword>
<feature type="transmembrane region" description="Helical" evidence="5">
    <location>
        <begin position="251"/>
        <end position="273"/>
    </location>
</feature>
<evidence type="ECO:0000256" key="4">
    <source>
        <dbReference type="ARBA" id="ARBA00023136"/>
    </source>
</evidence>
<evidence type="ECO:0000256" key="5">
    <source>
        <dbReference type="SAM" id="Phobius"/>
    </source>
</evidence>
<feature type="transmembrane region" description="Helical" evidence="5">
    <location>
        <begin position="73"/>
        <end position="91"/>
    </location>
</feature>
<feature type="transmembrane region" description="Helical" evidence="5">
    <location>
        <begin position="133"/>
        <end position="153"/>
    </location>
</feature>
<evidence type="ECO:0000256" key="3">
    <source>
        <dbReference type="ARBA" id="ARBA00022989"/>
    </source>
</evidence>
<feature type="transmembrane region" description="Helical" evidence="5">
    <location>
        <begin position="360"/>
        <end position="378"/>
    </location>
</feature>
<keyword evidence="4 5" id="KW-0472">Membrane</keyword>
<dbReference type="Proteomes" id="UP001501495">
    <property type="component" value="Unassembled WGS sequence"/>
</dbReference>
<organism evidence="7 8">
    <name type="scientific">Nocardioides fonticola</name>
    <dbReference type="NCBI Taxonomy" id="450363"/>
    <lineage>
        <taxon>Bacteria</taxon>
        <taxon>Bacillati</taxon>
        <taxon>Actinomycetota</taxon>
        <taxon>Actinomycetes</taxon>
        <taxon>Propionibacteriales</taxon>
        <taxon>Nocardioidaceae</taxon>
        <taxon>Nocardioides</taxon>
    </lineage>
</organism>
<evidence type="ECO:0000313" key="7">
    <source>
        <dbReference type="EMBL" id="GAA4116018.1"/>
    </source>
</evidence>
<feature type="transmembrane region" description="Helical" evidence="5">
    <location>
        <begin position="190"/>
        <end position="210"/>
    </location>
</feature>
<keyword evidence="3 5" id="KW-1133">Transmembrane helix</keyword>
<evidence type="ECO:0000313" key="8">
    <source>
        <dbReference type="Proteomes" id="UP001501495"/>
    </source>
</evidence>